<feature type="transmembrane region" description="Helical" evidence="1">
    <location>
        <begin position="219"/>
        <end position="240"/>
    </location>
</feature>
<keyword evidence="1" id="KW-0472">Membrane</keyword>
<name>A0A318U9F8_9BACT</name>
<accession>A0A318U9F8</accession>
<dbReference type="Proteomes" id="UP000247715">
    <property type="component" value="Unassembled WGS sequence"/>
</dbReference>
<reference evidence="2 3" key="1">
    <citation type="submission" date="2018-06" db="EMBL/GenBank/DDBJ databases">
        <title>Genomic Encyclopedia of Archaeal and Bacterial Type Strains, Phase II (KMG-II): from individual species to whole genera.</title>
        <authorList>
            <person name="Goeker M."/>
        </authorList>
    </citation>
    <scope>NUCLEOTIDE SEQUENCE [LARGE SCALE GENOMIC DNA]</scope>
    <source>
        <strain evidence="2 3">ATCC 29103</strain>
    </source>
</reference>
<comment type="caution">
    <text evidence="2">The sequence shown here is derived from an EMBL/GenBank/DDBJ whole genome shotgun (WGS) entry which is preliminary data.</text>
</comment>
<proteinExistence type="predicted"/>
<organism evidence="2 3">
    <name type="scientific">Metamycoplasma alkalescens</name>
    <dbReference type="NCBI Taxonomy" id="45363"/>
    <lineage>
        <taxon>Bacteria</taxon>
        <taxon>Bacillati</taxon>
        <taxon>Mycoplasmatota</taxon>
        <taxon>Mycoplasmoidales</taxon>
        <taxon>Metamycoplasmataceae</taxon>
        <taxon>Metamycoplasma</taxon>
    </lineage>
</organism>
<evidence type="ECO:0000256" key="1">
    <source>
        <dbReference type="SAM" id="Phobius"/>
    </source>
</evidence>
<dbReference type="AlphaFoldDB" id="A0A318U9F8"/>
<evidence type="ECO:0000313" key="3">
    <source>
        <dbReference type="Proteomes" id="UP000247715"/>
    </source>
</evidence>
<evidence type="ECO:0000313" key="2">
    <source>
        <dbReference type="EMBL" id="PYF43113.1"/>
    </source>
</evidence>
<dbReference type="EMBL" id="QKLP01000005">
    <property type="protein sequence ID" value="PYF43113.1"/>
    <property type="molecule type" value="Genomic_DNA"/>
</dbReference>
<protein>
    <submittedName>
        <fullName evidence="2">Uncharacterized protein</fullName>
    </submittedName>
</protein>
<sequence length="246" mass="28893">MGNNSSEKSTLEKYYIAEKFDENRNISFNIKKANEKISGNFKDFSDALLEFIRISEKTNNETRVWFHRDGAYRGSVNVKKAYIILDRLKGSNIRNEEVIEYIDRENLVDKPVPKKLIPVSNINDEAKKTRFFVENPGNKKISDVRFKDIKWDSRYQVYIEKVTHVNQTIVIAYHLINGDQRSDTFEYKITGFVEHCECKSCECCQKEAMALKTKREKEIFWTFFIILLLLTLANVILIVLRITNQI</sequence>
<keyword evidence="1" id="KW-1133">Transmembrane helix</keyword>
<dbReference type="RefSeq" id="WP_002882042.1">
    <property type="nucleotide sequence ID" value="NZ_LS991949.1"/>
</dbReference>
<gene>
    <name evidence="2" type="ORF">BCF88_10537</name>
</gene>
<keyword evidence="1" id="KW-0812">Transmembrane</keyword>